<proteinExistence type="predicted"/>
<gene>
    <name evidence="1" type="ORF">BJ138DRAFT_998655</name>
</gene>
<sequence length="788" mass="85951">MHPSFACDKCAQVYKSRADLDGHVSLCHPPFPCPSCKESFITKIGLEFHVTSIHSKATSTPTKAACDLCSKTFKNRAALNSHANAKHPQTINCSLCQEQCDSKISLDKHIANAHSCSKCPGGVFLTPKALEDHLAEHRNPYRCQACDTRYPDEEALDRHFHDSADDVHPTCSRCDKAFEDGTSYYSHVETAHPQLSCGSCDGRVFDPQDLPEHYLSSKNHPICMICNLGYSDQIAYVAHGAYEHPDSHCFLCQWQFDTPDALRRHIRHFSEHPRCGECGMRFADAESYHSHLFEGHQPTPFEEPASPSPASETSQRDLDITLRSQGSPPRPEIGSNDNWSPNSEDSIPYAAFIPLPPSTSGSSRNLSVDDVLPVLHTTPPHQDTSGPWSAISADSQSLAKQFDRLPKIEVPLTSENAPEQDQSPTLSSMPLVGTPIPNGSHILPTFDTRSPFSPRQEISPFFEPSPRPISIITFNDQHVQGSDDASSESVKSPQLISPAVALPDPGDGSLTSSDWSTVSGSGSNSPTPRRPSRKSKRLGASHASSPRIPVVLGGRDVPRLEWLNGLFDSPFSPSPSSISPESAANNLSASATPEYLREARAYLPLTQISNQPQYVVSPGHSPALSSPILSSTGFAASSLEKRREVRFEEDILSEQLWEQPSSDSGGSSFNLPSSQFSGSNGMQRKLGTSKLPRLTSFKRKWMPNGRSHSASSSTLHSSLHSGVAASSTSSLYHCRVCRKDPCEDLTATMCGHLFCNSCITEAVLADSRCPVCRAATLLYCLFRIDTTT</sequence>
<dbReference type="Proteomes" id="UP000790377">
    <property type="component" value="Unassembled WGS sequence"/>
</dbReference>
<accession>A0ACB8APC3</accession>
<name>A0ACB8APC3_9AGAM</name>
<evidence type="ECO:0000313" key="1">
    <source>
        <dbReference type="EMBL" id="KAH7915029.1"/>
    </source>
</evidence>
<organism evidence="1 2">
    <name type="scientific">Hygrophoropsis aurantiaca</name>
    <dbReference type="NCBI Taxonomy" id="72124"/>
    <lineage>
        <taxon>Eukaryota</taxon>
        <taxon>Fungi</taxon>
        <taxon>Dikarya</taxon>
        <taxon>Basidiomycota</taxon>
        <taxon>Agaricomycotina</taxon>
        <taxon>Agaricomycetes</taxon>
        <taxon>Agaricomycetidae</taxon>
        <taxon>Boletales</taxon>
        <taxon>Coniophorineae</taxon>
        <taxon>Hygrophoropsidaceae</taxon>
        <taxon>Hygrophoropsis</taxon>
    </lineage>
</organism>
<protein>
    <submittedName>
        <fullName evidence="1">Uncharacterized protein</fullName>
    </submittedName>
</protein>
<keyword evidence="2" id="KW-1185">Reference proteome</keyword>
<dbReference type="EMBL" id="MU267605">
    <property type="protein sequence ID" value="KAH7915029.1"/>
    <property type="molecule type" value="Genomic_DNA"/>
</dbReference>
<comment type="caution">
    <text evidence="1">The sequence shown here is derived from an EMBL/GenBank/DDBJ whole genome shotgun (WGS) entry which is preliminary data.</text>
</comment>
<reference evidence="1" key="1">
    <citation type="journal article" date="2021" name="New Phytol.">
        <title>Evolutionary innovations through gain and loss of genes in the ectomycorrhizal Boletales.</title>
        <authorList>
            <person name="Wu G."/>
            <person name="Miyauchi S."/>
            <person name="Morin E."/>
            <person name="Kuo A."/>
            <person name="Drula E."/>
            <person name="Varga T."/>
            <person name="Kohler A."/>
            <person name="Feng B."/>
            <person name="Cao Y."/>
            <person name="Lipzen A."/>
            <person name="Daum C."/>
            <person name="Hundley H."/>
            <person name="Pangilinan J."/>
            <person name="Johnson J."/>
            <person name="Barry K."/>
            <person name="LaButti K."/>
            <person name="Ng V."/>
            <person name="Ahrendt S."/>
            <person name="Min B."/>
            <person name="Choi I.G."/>
            <person name="Park H."/>
            <person name="Plett J.M."/>
            <person name="Magnuson J."/>
            <person name="Spatafora J.W."/>
            <person name="Nagy L.G."/>
            <person name="Henrissat B."/>
            <person name="Grigoriev I.V."/>
            <person name="Yang Z.L."/>
            <person name="Xu J."/>
            <person name="Martin F.M."/>
        </authorList>
    </citation>
    <scope>NUCLEOTIDE SEQUENCE</scope>
    <source>
        <strain evidence="1">ATCC 28755</strain>
    </source>
</reference>
<evidence type="ECO:0000313" key="2">
    <source>
        <dbReference type="Proteomes" id="UP000790377"/>
    </source>
</evidence>